<dbReference type="EMBL" id="JAPEUR010000086">
    <property type="protein sequence ID" value="KAJ4322125.1"/>
    <property type="molecule type" value="Genomic_DNA"/>
</dbReference>
<evidence type="ECO:0000256" key="1">
    <source>
        <dbReference type="SAM" id="MobiDB-lite"/>
    </source>
</evidence>
<evidence type="ECO:0000313" key="2">
    <source>
        <dbReference type="EMBL" id="KAJ4322125.1"/>
    </source>
</evidence>
<dbReference type="OrthoDB" id="4161186at2759"/>
<evidence type="ECO:0000313" key="3">
    <source>
        <dbReference type="Proteomes" id="UP001140502"/>
    </source>
</evidence>
<comment type="caution">
    <text evidence="2">The sequence shown here is derived from an EMBL/GenBank/DDBJ whole genome shotgun (WGS) entry which is preliminary data.</text>
</comment>
<organism evidence="2 3">
    <name type="scientific">Fusarium piperis</name>
    <dbReference type="NCBI Taxonomy" id="1435070"/>
    <lineage>
        <taxon>Eukaryota</taxon>
        <taxon>Fungi</taxon>
        <taxon>Dikarya</taxon>
        <taxon>Ascomycota</taxon>
        <taxon>Pezizomycotina</taxon>
        <taxon>Sordariomycetes</taxon>
        <taxon>Hypocreomycetidae</taxon>
        <taxon>Hypocreales</taxon>
        <taxon>Nectriaceae</taxon>
        <taxon>Fusarium</taxon>
        <taxon>Fusarium solani species complex</taxon>
    </lineage>
</organism>
<gene>
    <name evidence="2" type="ORF">N0V84_004960</name>
</gene>
<feature type="region of interest" description="Disordered" evidence="1">
    <location>
        <begin position="1"/>
        <end position="99"/>
    </location>
</feature>
<keyword evidence="3" id="KW-1185">Reference proteome</keyword>
<name>A0A9W8WER9_9HYPO</name>
<feature type="compositionally biased region" description="Low complexity" evidence="1">
    <location>
        <begin position="53"/>
        <end position="69"/>
    </location>
</feature>
<proteinExistence type="predicted"/>
<protein>
    <submittedName>
        <fullName evidence="2">Uncharacterized protein</fullName>
    </submittedName>
</protein>
<sequence>MVPTSPQKRQRDPNDDGTDSAQSEEAGDDNTPRPGRFQHSQSQEWAHQLAIGSARSTSSLASSVSSRSAPVLKKPKSVSSRTSPSRQIRNAQMNDTGFNTGSFILDTYPDSLDKLLNELRDIAEGRGILPASLESKNLAIRL</sequence>
<feature type="compositionally biased region" description="Polar residues" evidence="1">
    <location>
        <begin position="77"/>
        <end position="99"/>
    </location>
</feature>
<dbReference type="AlphaFoldDB" id="A0A9W8WER9"/>
<reference evidence="2" key="1">
    <citation type="submission" date="2022-10" db="EMBL/GenBank/DDBJ databases">
        <title>Tapping the CABI collections for fungal endophytes: first genome assemblies for Collariella, Neodidymelliopsis, Ascochyta clinopodiicola, Didymella pomorum, Didymosphaeria variabile, Neocosmospora piperis and Neocucurbitaria cava.</title>
        <authorList>
            <person name="Hill R."/>
        </authorList>
    </citation>
    <scope>NUCLEOTIDE SEQUENCE</scope>
    <source>
        <strain evidence="2">IMI 366586</strain>
    </source>
</reference>
<dbReference type="Proteomes" id="UP001140502">
    <property type="component" value="Unassembled WGS sequence"/>
</dbReference>
<accession>A0A9W8WER9</accession>